<evidence type="ECO:0000256" key="3">
    <source>
        <dbReference type="ARBA" id="ARBA00022722"/>
    </source>
</evidence>
<evidence type="ECO:0000256" key="6">
    <source>
        <dbReference type="ARBA" id="ARBA00022801"/>
    </source>
</evidence>
<dbReference type="GO" id="GO:0030677">
    <property type="term" value="C:ribonuclease P complex"/>
    <property type="evidence" value="ECO:0007669"/>
    <property type="project" value="InterPro"/>
</dbReference>
<dbReference type="PIRSF" id="PIRSF004878">
    <property type="entry name" value="RNase_P_4"/>
    <property type="match status" value="1"/>
</dbReference>
<accession>A0A938YXJ7</accession>
<keyword evidence="4" id="KW-0479">Metal-binding</keyword>
<proteinExistence type="predicted"/>
<reference evidence="8" key="1">
    <citation type="submission" date="2021-01" db="EMBL/GenBank/DDBJ databases">
        <title>Active Sulfur Cycling in an Early Earth Analoge.</title>
        <authorList>
            <person name="Hahn C.R."/>
            <person name="Youssef N.H."/>
            <person name="Elshahed M."/>
        </authorList>
    </citation>
    <scope>NUCLEOTIDE SEQUENCE</scope>
    <source>
        <strain evidence="8">Zod_Metabat.1151</strain>
    </source>
</reference>
<dbReference type="Gene3D" id="6.20.50.20">
    <property type="match status" value="1"/>
</dbReference>
<evidence type="ECO:0000256" key="4">
    <source>
        <dbReference type="ARBA" id="ARBA00022723"/>
    </source>
</evidence>
<comment type="caution">
    <text evidence="8">The sequence shown here is derived from an EMBL/GenBank/DDBJ whole genome shotgun (WGS) entry which is preliminary data.</text>
</comment>
<keyword evidence="6" id="KW-0378">Hydrolase</keyword>
<dbReference type="GO" id="GO:0046872">
    <property type="term" value="F:metal ion binding"/>
    <property type="evidence" value="ECO:0007669"/>
    <property type="project" value="UniProtKB-KW"/>
</dbReference>
<keyword evidence="7" id="KW-0862">Zinc</keyword>
<dbReference type="EMBL" id="JAFGDB010000028">
    <property type="protein sequence ID" value="MBN2067168.1"/>
    <property type="molecule type" value="Genomic_DNA"/>
</dbReference>
<evidence type="ECO:0000256" key="5">
    <source>
        <dbReference type="ARBA" id="ARBA00022759"/>
    </source>
</evidence>
<dbReference type="AlphaFoldDB" id="A0A938YXJ7"/>
<feature type="non-terminal residue" evidence="8">
    <location>
        <position position="1"/>
    </location>
</feature>
<gene>
    <name evidence="8" type="ORF">JW744_01730</name>
</gene>
<evidence type="ECO:0000256" key="1">
    <source>
        <dbReference type="ARBA" id="ARBA00022490"/>
    </source>
</evidence>
<keyword evidence="1" id="KW-0963">Cytoplasm</keyword>
<dbReference type="Pfam" id="PF04032">
    <property type="entry name" value="Rpr2"/>
    <property type="match status" value="1"/>
</dbReference>
<dbReference type="Proteomes" id="UP000809243">
    <property type="component" value="Unassembled WGS sequence"/>
</dbReference>
<evidence type="ECO:0000313" key="8">
    <source>
        <dbReference type="EMBL" id="MBN2067168.1"/>
    </source>
</evidence>
<dbReference type="GO" id="GO:0001682">
    <property type="term" value="P:tRNA 5'-leader removal"/>
    <property type="evidence" value="ECO:0007669"/>
    <property type="project" value="InterPro"/>
</dbReference>
<sequence length="65" mass="7434">SRRYVELARRLSTRNKAPIPAELKKQFCKKCGEFLVEGKNAEWKQAGELVEIKCRGCGFSFKKGN</sequence>
<evidence type="ECO:0000313" key="9">
    <source>
        <dbReference type="Proteomes" id="UP000809243"/>
    </source>
</evidence>
<evidence type="ECO:0000256" key="2">
    <source>
        <dbReference type="ARBA" id="ARBA00022694"/>
    </source>
</evidence>
<organism evidence="8 9">
    <name type="scientific">Candidatus Iainarchaeum sp</name>
    <dbReference type="NCBI Taxonomy" id="3101447"/>
    <lineage>
        <taxon>Archaea</taxon>
        <taxon>Candidatus Iainarchaeota</taxon>
        <taxon>Candidatus Iainarchaeia</taxon>
        <taxon>Candidatus Iainarchaeales</taxon>
        <taxon>Candidatus Iainarchaeaceae</taxon>
        <taxon>Candidatus Iainarchaeum</taxon>
    </lineage>
</organism>
<dbReference type="InterPro" id="IPR007175">
    <property type="entry name" value="Rpr2/Snm1/Rpp21"/>
</dbReference>
<dbReference type="InterPro" id="IPR016432">
    <property type="entry name" value="RNP4"/>
</dbReference>
<keyword evidence="3" id="KW-0540">Nuclease</keyword>
<dbReference type="GO" id="GO:0016787">
    <property type="term" value="F:hydrolase activity"/>
    <property type="evidence" value="ECO:0007669"/>
    <property type="project" value="UniProtKB-KW"/>
</dbReference>
<keyword evidence="5" id="KW-0255">Endonuclease</keyword>
<dbReference type="Gene3D" id="1.20.5.420">
    <property type="entry name" value="Immunoglobulin FC, subunit C"/>
    <property type="match status" value="1"/>
</dbReference>
<dbReference type="GO" id="GO:0004519">
    <property type="term" value="F:endonuclease activity"/>
    <property type="evidence" value="ECO:0007669"/>
    <property type="project" value="UniProtKB-KW"/>
</dbReference>
<protein>
    <submittedName>
        <fullName evidence="8">Ribonuclease P</fullName>
    </submittedName>
</protein>
<name>A0A938YXJ7_9ARCH</name>
<evidence type="ECO:0000256" key="7">
    <source>
        <dbReference type="ARBA" id="ARBA00022833"/>
    </source>
</evidence>
<keyword evidence="2" id="KW-0819">tRNA processing</keyword>